<dbReference type="Proteomes" id="UP000789359">
    <property type="component" value="Unassembled WGS sequence"/>
</dbReference>
<gene>
    <name evidence="1" type="ORF">LMG8286_00623</name>
</gene>
<proteinExistence type="predicted"/>
<dbReference type="EMBL" id="CAJHOE010000001">
    <property type="protein sequence ID" value="CAD7286953.1"/>
    <property type="molecule type" value="Genomic_DNA"/>
</dbReference>
<evidence type="ECO:0000313" key="2">
    <source>
        <dbReference type="Proteomes" id="UP000789359"/>
    </source>
</evidence>
<evidence type="ECO:0008006" key="3">
    <source>
        <dbReference type="Google" id="ProtNLM"/>
    </source>
</evidence>
<comment type="caution">
    <text evidence="1">The sequence shown here is derived from an EMBL/GenBank/DDBJ whole genome shotgun (WGS) entry which is preliminary data.</text>
</comment>
<sequence>MILAFEFKCFDNHEILAHMLNFHAKNFKNSVVIKDDSVTLFVSGDEQDILAFSDTLGKNLSFSIFVTDSKVFVTEIFAQNSTLSNDVFCPNLTPMQVEKYHENHSLVKNEFEAKSQISVFGKQIDEMNFNELLDRVCDFLTQGKDVVLTWQGKDFKLSLLDTLVSFDFIIPTNLSFLNNIFECNDTALKALASLEKPLIKLKTNALFRQNHKDEPTFSHIKAPSDIFTYAVCEKLAKNAVKFIGVKNTQAVNLQKVILLENGFLTTSSKKYLPTGDHFMIRLNKNGDDGVFFSRKNEDICLLLAPGFSSFDEILNLENGQKLLKNFKANFKLTNISQNSGFYALFSIVAALLKQKKETKDCAQNLFDLTFDFGSNRGVLIECKRDKLKFESAKFIRSTMSFMLAGATDKNIAYGAISSLAGFLNDLLLECDLVSKDVLLCGDVFDDEIVAKIFHREISNFNIFFENKVFLEQK</sequence>
<keyword evidence="2" id="KW-1185">Reference proteome</keyword>
<protein>
    <recommendedName>
        <fullName evidence="3">Protein hydE</fullName>
    </recommendedName>
</protein>
<organism evidence="1 2">
    <name type="scientific">Campylobacter suis</name>
    <dbReference type="NCBI Taxonomy" id="2790657"/>
    <lineage>
        <taxon>Bacteria</taxon>
        <taxon>Pseudomonadati</taxon>
        <taxon>Campylobacterota</taxon>
        <taxon>Epsilonproteobacteria</taxon>
        <taxon>Campylobacterales</taxon>
        <taxon>Campylobacteraceae</taxon>
        <taxon>Campylobacter</taxon>
    </lineage>
</organism>
<reference evidence="1 2" key="1">
    <citation type="submission" date="2020-11" db="EMBL/GenBank/DDBJ databases">
        <authorList>
            <person name="Peeters C."/>
        </authorList>
    </citation>
    <scope>NUCLEOTIDE SEQUENCE [LARGE SCALE GENOMIC DNA]</scope>
    <source>
        <strain evidence="1 2">LMG 8286</strain>
    </source>
</reference>
<evidence type="ECO:0000313" key="1">
    <source>
        <dbReference type="EMBL" id="CAD7286953.1"/>
    </source>
</evidence>
<accession>A0ABN7K328</accession>
<dbReference type="RefSeq" id="WP_230056399.1">
    <property type="nucleotide sequence ID" value="NZ_CAJHOE010000001.1"/>
</dbReference>
<name>A0ABN7K328_9BACT</name>